<dbReference type="GO" id="GO:0032259">
    <property type="term" value="P:methylation"/>
    <property type="evidence" value="ECO:0007669"/>
    <property type="project" value="UniProtKB-KW"/>
</dbReference>
<dbReference type="InterPro" id="IPR029063">
    <property type="entry name" value="SAM-dependent_MTases_sf"/>
</dbReference>
<accession>A0A0F2TAH6</accession>
<dbReference type="SUPFAM" id="SSF53335">
    <property type="entry name" value="S-adenosyl-L-methionine-dependent methyltransferases"/>
    <property type="match status" value="1"/>
</dbReference>
<protein>
    <submittedName>
        <fullName evidence="2">Methyltransferase type 12</fullName>
    </submittedName>
</protein>
<dbReference type="InterPro" id="IPR016584">
    <property type="entry name" value="MeTrfase_VrtF"/>
</dbReference>
<dbReference type="GO" id="GO:0008168">
    <property type="term" value="F:methyltransferase activity"/>
    <property type="evidence" value="ECO:0007669"/>
    <property type="project" value="UniProtKB-KW"/>
</dbReference>
<dbReference type="PIRSF" id="PIRSF011491">
    <property type="entry name" value="Mtase_YbcY_prd"/>
    <property type="match status" value="1"/>
</dbReference>
<dbReference type="EMBL" id="JZKH01000094">
    <property type="protein sequence ID" value="KJS58737.1"/>
    <property type="molecule type" value="Genomic_DNA"/>
</dbReference>
<gene>
    <name evidence="2" type="ORF">VM95_31460</name>
</gene>
<dbReference type="PATRIC" id="fig|359131.3.peg.7913"/>
<feature type="domain" description="Methyltransferase type 12" evidence="1">
    <location>
        <begin position="53"/>
        <end position="150"/>
    </location>
</feature>
<dbReference type="Gene3D" id="3.40.50.150">
    <property type="entry name" value="Vaccinia Virus protein VP39"/>
    <property type="match status" value="1"/>
</dbReference>
<keyword evidence="3" id="KW-1185">Reference proteome</keyword>
<name>A0A0F2TAH6_STRR3</name>
<sequence length="217" mass="23786">MEQAVDDGQSPYHGRNLAFYDFMVFRGSAPLFWRASPRDFLTMYNTCLGAKHLEIGVGTGYLLDRARFPVSNPEITLADLNPATLDFAAQRLAHYKTAKVVANCLEPLPVPEGSHDSASLSFLLHCVPGSLREKGVAIKHAATAVRSGGTVFGHTILSSGVPVSGAGRWLMKNLNQKGVFHNDEDDLADLRDQLKQNFDEFDLVTRGSVALFRGRKP</sequence>
<keyword evidence="2" id="KW-0808">Transferase</keyword>
<dbReference type="InterPro" id="IPR013217">
    <property type="entry name" value="Methyltransf_12"/>
</dbReference>
<proteinExistence type="predicted"/>
<dbReference type="Proteomes" id="UP000033699">
    <property type="component" value="Unassembled WGS sequence"/>
</dbReference>
<comment type="caution">
    <text evidence="2">The sequence shown here is derived from an EMBL/GenBank/DDBJ whole genome shotgun (WGS) entry which is preliminary data.</text>
</comment>
<evidence type="ECO:0000259" key="1">
    <source>
        <dbReference type="Pfam" id="PF08242"/>
    </source>
</evidence>
<evidence type="ECO:0000313" key="2">
    <source>
        <dbReference type="EMBL" id="KJS58737.1"/>
    </source>
</evidence>
<dbReference type="CDD" id="cd02440">
    <property type="entry name" value="AdoMet_MTases"/>
    <property type="match status" value="1"/>
</dbReference>
<keyword evidence="2" id="KW-0489">Methyltransferase</keyword>
<organism evidence="2 3">
    <name type="scientific">Streptomyces rubellomurinus (strain ATCC 31215)</name>
    <dbReference type="NCBI Taxonomy" id="359131"/>
    <lineage>
        <taxon>Bacteria</taxon>
        <taxon>Bacillati</taxon>
        <taxon>Actinomycetota</taxon>
        <taxon>Actinomycetes</taxon>
        <taxon>Kitasatosporales</taxon>
        <taxon>Streptomycetaceae</taxon>
        <taxon>Streptomyces</taxon>
    </lineage>
</organism>
<dbReference type="AlphaFoldDB" id="A0A0F2TAH6"/>
<reference evidence="2 3" key="1">
    <citation type="submission" date="2015-02" db="EMBL/GenBank/DDBJ databases">
        <authorList>
            <person name="Ju K.-S."/>
            <person name="Doroghazi J.R."/>
            <person name="Metcalf W."/>
        </authorList>
    </citation>
    <scope>NUCLEOTIDE SEQUENCE [LARGE SCALE GENOMIC DNA]</scope>
    <source>
        <strain evidence="2 3">ATCC 31215</strain>
    </source>
</reference>
<evidence type="ECO:0000313" key="3">
    <source>
        <dbReference type="Proteomes" id="UP000033699"/>
    </source>
</evidence>
<dbReference type="Pfam" id="PF08242">
    <property type="entry name" value="Methyltransf_12"/>
    <property type="match status" value="1"/>
</dbReference>